<dbReference type="InterPro" id="IPR000182">
    <property type="entry name" value="GNAT_dom"/>
</dbReference>
<sequence length="251" mass="27414">MLVDPETVQGLQERVGRALPAEHVEYVGDWWLRRSVSSSWWVGTVLPHGSAGREELMGGIAVAERFYADFGVATRFQISPGACPGDLDPVLAERGYRRHSPMSLRTASPEEVRARARPGGLRIQLNEVPTTAWFDVWYAVGGRGSDPRAEWDMLRRVDRPSVYASALRGDEVVAVGRSVVDDGWAGVFSMATLPRARGEGAARDVLVSLADWASSRGADGMYLQVDGGNDPALRLYGSTGFTEVCGYHYRG</sequence>
<dbReference type="SUPFAM" id="SSF55729">
    <property type="entry name" value="Acyl-CoA N-acyltransferases (Nat)"/>
    <property type="match status" value="1"/>
</dbReference>
<comment type="caution">
    <text evidence="2">The sequence shown here is derived from an EMBL/GenBank/DDBJ whole genome shotgun (WGS) entry which is preliminary data.</text>
</comment>
<protein>
    <submittedName>
        <fullName evidence="2">GNAT superfamily N-acetyltransferase</fullName>
    </submittedName>
</protein>
<organism evidence="2 3">
    <name type="scientific">Halosaccharopolyspora lacisalsi</name>
    <dbReference type="NCBI Taxonomy" id="1000566"/>
    <lineage>
        <taxon>Bacteria</taxon>
        <taxon>Bacillati</taxon>
        <taxon>Actinomycetota</taxon>
        <taxon>Actinomycetes</taxon>
        <taxon>Pseudonocardiales</taxon>
        <taxon>Pseudonocardiaceae</taxon>
        <taxon>Halosaccharopolyspora</taxon>
    </lineage>
</organism>
<name>A0A839E1B1_9PSEU</name>
<dbReference type="InterPro" id="IPR016181">
    <property type="entry name" value="Acyl_CoA_acyltransferase"/>
</dbReference>
<accession>A0A839E1B1</accession>
<dbReference type="Gene3D" id="3.40.630.30">
    <property type="match status" value="1"/>
</dbReference>
<keyword evidence="3" id="KW-1185">Reference proteome</keyword>
<evidence type="ECO:0000313" key="2">
    <source>
        <dbReference type="EMBL" id="MBA8826306.1"/>
    </source>
</evidence>
<evidence type="ECO:0000313" key="3">
    <source>
        <dbReference type="Proteomes" id="UP000569329"/>
    </source>
</evidence>
<feature type="domain" description="N-acetyltransferase" evidence="1">
    <location>
        <begin position="123"/>
        <end position="251"/>
    </location>
</feature>
<evidence type="ECO:0000259" key="1">
    <source>
        <dbReference type="PROSITE" id="PS51186"/>
    </source>
</evidence>
<dbReference type="EMBL" id="JACGWZ010000005">
    <property type="protein sequence ID" value="MBA8826306.1"/>
    <property type="molecule type" value="Genomic_DNA"/>
</dbReference>
<proteinExistence type="predicted"/>
<dbReference type="Pfam" id="PF00583">
    <property type="entry name" value="Acetyltransf_1"/>
    <property type="match status" value="1"/>
</dbReference>
<dbReference type="AlphaFoldDB" id="A0A839E1B1"/>
<keyword evidence="2" id="KW-0808">Transferase</keyword>
<dbReference type="PROSITE" id="PS51186">
    <property type="entry name" value="GNAT"/>
    <property type="match status" value="1"/>
</dbReference>
<reference evidence="2 3" key="1">
    <citation type="submission" date="2020-07" db="EMBL/GenBank/DDBJ databases">
        <title>Sequencing the genomes of 1000 actinobacteria strains.</title>
        <authorList>
            <person name="Klenk H.-P."/>
        </authorList>
    </citation>
    <scope>NUCLEOTIDE SEQUENCE [LARGE SCALE GENOMIC DNA]</scope>
    <source>
        <strain evidence="2 3">DSM 45975</strain>
    </source>
</reference>
<dbReference type="GO" id="GO:0016747">
    <property type="term" value="F:acyltransferase activity, transferring groups other than amino-acyl groups"/>
    <property type="evidence" value="ECO:0007669"/>
    <property type="project" value="InterPro"/>
</dbReference>
<dbReference type="CDD" id="cd04301">
    <property type="entry name" value="NAT_SF"/>
    <property type="match status" value="1"/>
</dbReference>
<dbReference type="Proteomes" id="UP000569329">
    <property type="component" value="Unassembled WGS sequence"/>
</dbReference>
<gene>
    <name evidence="2" type="ORF">FHX42_003682</name>
</gene>
<dbReference type="RefSeq" id="WP_182545543.1">
    <property type="nucleotide sequence ID" value="NZ_JACGWZ010000005.1"/>
</dbReference>